<dbReference type="EMBL" id="JAHMHQ010000027">
    <property type="protein sequence ID" value="KAK1623756.1"/>
    <property type="molecule type" value="Genomic_DNA"/>
</dbReference>
<keyword evidence="1" id="KW-0732">Signal</keyword>
<evidence type="ECO:0008006" key="4">
    <source>
        <dbReference type="Google" id="ProtNLM"/>
    </source>
</evidence>
<keyword evidence="3" id="KW-1185">Reference proteome</keyword>
<feature type="signal peptide" evidence="1">
    <location>
        <begin position="1"/>
        <end position="17"/>
    </location>
</feature>
<evidence type="ECO:0000256" key="1">
    <source>
        <dbReference type="SAM" id="SignalP"/>
    </source>
</evidence>
<accession>A0AAI9ZG04</accession>
<dbReference type="Proteomes" id="UP001243989">
    <property type="component" value="Unassembled WGS sequence"/>
</dbReference>
<feature type="chain" id="PRO_5042478825" description="Secreted protein" evidence="1">
    <location>
        <begin position="18"/>
        <end position="88"/>
    </location>
</feature>
<dbReference type="GeneID" id="85466416"/>
<proteinExistence type="predicted"/>
<dbReference type="RefSeq" id="XP_060439751.1">
    <property type="nucleotide sequence ID" value="XM_060581554.1"/>
</dbReference>
<protein>
    <recommendedName>
        <fullName evidence="4">Secreted protein</fullName>
    </recommendedName>
</protein>
<name>A0AAI9ZG04_9PEZI</name>
<gene>
    <name evidence="2" type="ORF">BDP81DRAFT_117193</name>
</gene>
<evidence type="ECO:0000313" key="2">
    <source>
        <dbReference type="EMBL" id="KAK1623756.1"/>
    </source>
</evidence>
<comment type="caution">
    <text evidence="2">The sequence shown here is derived from an EMBL/GenBank/DDBJ whole genome shotgun (WGS) entry which is preliminary data.</text>
</comment>
<reference evidence="2" key="1">
    <citation type="submission" date="2021-06" db="EMBL/GenBank/DDBJ databases">
        <title>Comparative genomics, transcriptomics and evolutionary studies reveal genomic signatures of adaptation to plant cell wall in hemibiotrophic fungi.</title>
        <authorList>
            <consortium name="DOE Joint Genome Institute"/>
            <person name="Baroncelli R."/>
            <person name="Diaz J.F."/>
            <person name="Benocci T."/>
            <person name="Peng M."/>
            <person name="Battaglia E."/>
            <person name="Haridas S."/>
            <person name="Andreopoulos W."/>
            <person name="Labutti K."/>
            <person name="Pangilinan J."/>
            <person name="Floch G.L."/>
            <person name="Makela M.R."/>
            <person name="Henrissat B."/>
            <person name="Grigoriev I.V."/>
            <person name="Crouch J.A."/>
            <person name="De Vries R.P."/>
            <person name="Sukno S.A."/>
            <person name="Thon M.R."/>
        </authorList>
    </citation>
    <scope>NUCLEOTIDE SEQUENCE</scope>
    <source>
        <strain evidence="2">CBS 102054</strain>
    </source>
</reference>
<organism evidence="2 3">
    <name type="scientific">Colletotrichum phormii</name>
    <dbReference type="NCBI Taxonomy" id="359342"/>
    <lineage>
        <taxon>Eukaryota</taxon>
        <taxon>Fungi</taxon>
        <taxon>Dikarya</taxon>
        <taxon>Ascomycota</taxon>
        <taxon>Pezizomycotina</taxon>
        <taxon>Sordariomycetes</taxon>
        <taxon>Hypocreomycetidae</taxon>
        <taxon>Glomerellales</taxon>
        <taxon>Glomerellaceae</taxon>
        <taxon>Colletotrichum</taxon>
        <taxon>Colletotrichum acutatum species complex</taxon>
    </lineage>
</organism>
<dbReference type="AlphaFoldDB" id="A0AAI9ZG04"/>
<evidence type="ECO:0000313" key="3">
    <source>
        <dbReference type="Proteomes" id="UP001243989"/>
    </source>
</evidence>
<sequence>MVLVTPANLLLAQFCNADVANVVPLQPPARVFTTLATNVALSESSLLAPEPLGPNRSPDLCKRTRALGAMLARGRTQGPFSSKWSLPP</sequence>